<keyword evidence="1" id="KW-0418">Kinase</keyword>
<dbReference type="EMBL" id="ML733484">
    <property type="protein sequence ID" value="KAB8216258.1"/>
    <property type="molecule type" value="Genomic_DNA"/>
</dbReference>
<keyword evidence="2" id="KW-1185">Reference proteome</keyword>
<dbReference type="SUPFAM" id="SSF56112">
    <property type="entry name" value="Protein kinase-like (PK-like)"/>
    <property type="match status" value="1"/>
</dbReference>
<proteinExistence type="predicted"/>
<name>A0A5N6EFR6_9EURO</name>
<organism evidence="1 2">
    <name type="scientific">Aspergillus novoparasiticus</name>
    <dbReference type="NCBI Taxonomy" id="986946"/>
    <lineage>
        <taxon>Eukaryota</taxon>
        <taxon>Fungi</taxon>
        <taxon>Dikarya</taxon>
        <taxon>Ascomycota</taxon>
        <taxon>Pezizomycotina</taxon>
        <taxon>Eurotiomycetes</taxon>
        <taxon>Eurotiomycetidae</taxon>
        <taxon>Eurotiales</taxon>
        <taxon>Aspergillaceae</taxon>
        <taxon>Aspergillus</taxon>
        <taxon>Aspergillus subgen. Circumdati</taxon>
    </lineage>
</organism>
<sequence length="249" mass="28712">MFRRAIAKMASSSNLSVGATGSRYRFKQLIQGRPHVGRVWLATSGQDQFILRDIPKDIFSNFNEKIRPQLVESPYIRLPWDNIPDERILAYRYLTDDFLNLVREGIPIYARKQILKTSLRGITELHDQQITIIEHVRIIDLENAAHLPKGRCIKGMLAGNDNWGSPEAHFKGELNKPTDMFSFAIVCIYAILGRVIFGPNDDFRKHEAQGEGLNGLMKHIGDDKISCQVLQMLWQERHEEHIPYRLFSE</sequence>
<protein>
    <submittedName>
        <fullName evidence="1">Putative calcium/calmodulin dependent protein kinase</fullName>
    </submittedName>
</protein>
<evidence type="ECO:0000313" key="1">
    <source>
        <dbReference type="EMBL" id="KAB8216258.1"/>
    </source>
</evidence>
<dbReference type="InterPro" id="IPR011009">
    <property type="entry name" value="Kinase-like_dom_sf"/>
</dbReference>
<dbReference type="Gene3D" id="1.10.510.10">
    <property type="entry name" value="Transferase(Phosphotransferase) domain 1"/>
    <property type="match status" value="1"/>
</dbReference>
<dbReference type="AlphaFoldDB" id="A0A5N6EFR6"/>
<accession>A0A5N6EFR6</accession>
<dbReference type="GO" id="GO:0016301">
    <property type="term" value="F:kinase activity"/>
    <property type="evidence" value="ECO:0007669"/>
    <property type="project" value="UniProtKB-KW"/>
</dbReference>
<reference evidence="1 2" key="1">
    <citation type="submission" date="2019-04" db="EMBL/GenBank/DDBJ databases">
        <title>Fungal friends and foes A comparative genomics study of 23 Aspergillus species from section Flavi.</title>
        <authorList>
            <consortium name="DOE Joint Genome Institute"/>
            <person name="Kjaerbolling I."/>
            <person name="Vesth T.C."/>
            <person name="Frisvad J.C."/>
            <person name="Nybo J.L."/>
            <person name="Theobald S."/>
            <person name="Kildgaard S."/>
            <person name="Petersen T.I."/>
            <person name="Kuo A."/>
            <person name="Sato A."/>
            <person name="Lyhne E.K."/>
            <person name="Kogle M.E."/>
            <person name="Wiebenga A."/>
            <person name="Kun R.S."/>
            <person name="Lubbers R.J."/>
            <person name="Makela M.R."/>
            <person name="Barry K."/>
            <person name="Chovatia M."/>
            <person name="Clum A."/>
            <person name="Daum C."/>
            <person name="Haridas S."/>
            <person name="He G."/>
            <person name="LaButti K."/>
            <person name="Lipzen A."/>
            <person name="Mondo S."/>
            <person name="Pangilinan J."/>
            <person name="Riley R."/>
            <person name="Salamov A."/>
            <person name="Simmons B.A."/>
            <person name="Magnuson J.K."/>
            <person name="Henrissat B."/>
            <person name="Mortensen U.H."/>
            <person name="Larsen T.O."/>
            <person name="De vries R.P."/>
            <person name="Grigoriev I.V."/>
            <person name="Machida M."/>
            <person name="Baker S.E."/>
            <person name="Andersen M.R."/>
        </authorList>
    </citation>
    <scope>NUCLEOTIDE SEQUENCE [LARGE SCALE GENOMIC DNA]</scope>
    <source>
        <strain evidence="1 2">CBS 126849</strain>
    </source>
</reference>
<keyword evidence="1" id="KW-0808">Transferase</keyword>
<gene>
    <name evidence="1" type="ORF">BDV33DRAFT_194531</name>
</gene>
<dbReference type="Proteomes" id="UP000326799">
    <property type="component" value="Unassembled WGS sequence"/>
</dbReference>
<evidence type="ECO:0000313" key="2">
    <source>
        <dbReference type="Proteomes" id="UP000326799"/>
    </source>
</evidence>